<dbReference type="PANTHER" id="PTHR30329">
    <property type="entry name" value="STATOR ELEMENT OF FLAGELLAR MOTOR COMPLEX"/>
    <property type="match status" value="1"/>
</dbReference>
<evidence type="ECO:0000256" key="7">
    <source>
        <dbReference type="ARBA" id="ARBA00023114"/>
    </source>
</evidence>
<dbReference type="Pfam" id="PF13505">
    <property type="entry name" value="OMP_b-brl"/>
    <property type="match status" value="1"/>
</dbReference>
<dbReference type="Gene3D" id="3.30.1330.60">
    <property type="entry name" value="OmpA-like domain"/>
    <property type="match status" value="1"/>
</dbReference>
<protein>
    <submittedName>
        <fullName evidence="14">OmpA family protein</fullName>
    </submittedName>
</protein>
<evidence type="ECO:0000256" key="12">
    <source>
        <dbReference type="SAM" id="Phobius"/>
    </source>
</evidence>
<evidence type="ECO:0000259" key="13">
    <source>
        <dbReference type="PROSITE" id="PS51123"/>
    </source>
</evidence>
<keyword evidence="7" id="KW-0626">Porin</keyword>
<dbReference type="SUPFAM" id="SSF56925">
    <property type="entry name" value="OMPA-like"/>
    <property type="match status" value="1"/>
</dbReference>
<evidence type="ECO:0000256" key="6">
    <source>
        <dbReference type="ARBA" id="ARBA00023065"/>
    </source>
</evidence>
<evidence type="ECO:0000256" key="2">
    <source>
        <dbReference type="ARBA" id="ARBA00022448"/>
    </source>
</evidence>
<evidence type="ECO:0000313" key="15">
    <source>
        <dbReference type="Proteomes" id="UP001365846"/>
    </source>
</evidence>
<evidence type="ECO:0000313" key="14">
    <source>
        <dbReference type="EMBL" id="MEJ8816156.1"/>
    </source>
</evidence>
<keyword evidence="5" id="KW-0732">Signal</keyword>
<evidence type="ECO:0000256" key="11">
    <source>
        <dbReference type="SAM" id="MobiDB-lite"/>
    </source>
</evidence>
<dbReference type="PROSITE" id="PS51123">
    <property type="entry name" value="OMPA_2"/>
    <property type="match status" value="1"/>
</dbReference>
<dbReference type="InterPro" id="IPR011250">
    <property type="entry name" value="OMP/PagP_B-barrel"/>
</dbReference>
<feature type="compositionally biased region" description="Pro residues" evidence="11">
    <location>
        <begin position="258"/>
        <end position="273"/>
    </location>
</feature>
<evidence type="ECO:0000256" key="9">
    <source>
        <dbReference type="ARBA" id="ARBA00023237"/>
    </source>
</evidence>
<reference evidence="14 15" key="1">
    <citation type="submission" date="2024-03" db="EMBL/GenBank/DDBJ databases">
        <title>Novel species of the genus Variovorax.</title>
        <authorList>
            <person name="Liu Q."/>
            <person name="Xin Y.-H."/>
        </authorList>
    </citation>
    <scope>NUCLEOTIDE SEQUENCE [LARGE SCALE GENOMIC DNA]</scope>
    <source>
        <strain evidence="14 15">KACC 18899</strain>
    </source>
</reference>
<feature type="transmembrane region" description="Helical" evidence="12">
    <location>
        <begin position="12"/>
        <end position="29"/>
    </location>
</feature>
<dbReference type="InterPro" id="IPR036737">
    <property type="entry name" value="OmpA-like_sf"/>
</dbReference>
<keyword evidence="12" id="KW-1133">Transmembrane helix</keyword>
<dbReference type="Pfam" id="PF00691">
    <property type="entry name" value="OmpA"/>
    <property type="match status" value="1"/>
</dbReference>
<dbReference type="InterPro" id="IPR006665">
    <property type="entry name" value="OmpA-like"/>
</dbReference>
<comment type="caution">
    <text evidence="14">The sequence shown here is derived from an EMBL/GenBank/DDBJ whole genome shotgun (WGS) entry which is preliminary data.</text>
</comment>
<name>A0ABU8VR68_9BURK</name>
<dbReference type="InterPro" id="IPR027385">
    <property type="entry name" value="Beta-barrel_OMP"/>
</dbReference>
<feature type="domain" description="OmpA-like" evidence="13">
    <location>
        <begin position="273"/>
        <end position="405"/>
    </location>
</feature>
<evidence type="ECO:0000256" key="3">
    <source>
        <dbReference type="ARBA" id="ARBA00022452"/>
    </source>
</evidence>
<keyword evidence="15" id="KW-1185">Reference proteome</keyword>
<keyword evidence="2" id="KW-0813">Transport</keyword>
<comment type="subcellular location">
    <subcellularLocation>
        <location evidence="1">Cell outer membrane</location>
        <topology evidence="1">Multi-pass membrane protein</topology>
    </subcellularLocation>
</comment>
<sequence>MQQSRVPLSIRRFFGLPIYLLAYWLRLKLSPTLTFRLLLEEALMLDRRVFAACCVLAVPYAACFAQSTLSSDQYFDDRWYITPFGTYINADSNRHADNGWGGGLAIGKPISPSWNIELRTQYEQLDGKSNGPFSGEKLKIWSGSLDAQWFFLGRQGFRLWQSNSIQPYLVGGIGAIDDKVDGLFINQSKTGFMANAGAGIVWPFSSWGRLVGDIRYRYDDNSTSSALVNQGHAHDWLFTVGLQIPFGPPPVVAQARPSAPPAAMPPPPPPPPQAKRDFELKADGTFAFAKSDLTPAGRSRIDSTLQELKSSGIRLRAISIVGHTDPIGSLAFNQRLSVARANSVRDYLVAQGVPANIIQTEGRGPSELKITEAECKAQGKAKNHTALIACFEPNRRVEIHATGEQPN</sequence>
<dbReference type="InterPro" id="IPR006664">
    <property type="entry name" value="OMP_bac"/>
</dbReference>
<keyword evidence="4 12" id="KW-0812">Transmembrane</keyword>
<dbReference type="PANTHER" id="PTHR30329:SF21">
    <property type="entry name" value="LIPOPROTEIN YIAD-RELATED"/>
    <property type="match status" value="1"/>
</dbReference>
<dbReference type="PRINTS" id="PR01021">
    <property type="entry name" value="OMPADOMAIN"/>
</dbReference>
<dbReference type="EMBL" id="JBBKZU010000032">
    <property type="protein sequence ID" value="MEJ8816156.1"/>
    <property type="molecule type" value="Genomic_DNA"/>
</dbReference>
<accession>A0ABU8VR68</accession>
<dbReference type="Gene3D" id="2.40.160.20">
    <property type="match status" value="1"/>
</dbReference>
<dbReference type="CDD" id="cd07185">
    <property type="entry name" value="OmpA_C-like"/>
    <property type="match status" value="1"/>
</dbReference>
<keyword evidence="6" id="KW-0406">Ion transport</keyword>
<keyword evidence="9" id="KW-0998">Cell outer membrane</keyword>
<proteinExistence type="predicted"/>
<feature type="region of interest" description="Disordered" evidence="11">
    <location>
        <begin position="251"/>
        <end position="277"/>
    </location>
</feature>
<dbReference type="InterPro" id="IPR050330">
    <property type="entry name" value="Bact_OuterMem_StrucFunc"/>
</dbReference>
<evidence type="ECO:0000256" key="5">
    <source>
        <dbReference type="ARBA" id="ARBA00022729"/>
    </source>
</evidence>
<dbReference type="RefSeq" id="WP_340361349.1">
    <property type="nucleotide sequence ID" value="NZ_JBBKZU010000032.1"/>
</dbReference>
<dbReference type="SUPFAM" id="SSF103088">
    <property type="entry name" value="OmpA-like"/>
    <property type="match status" value="1"/>
</dbReference>
<evidence type="ECO:0000256" key="4">
    <source>
        <dbReference type="ARBA" id="ARBA00022692"/>
    </source>
</evidence>
<evidence type="ECO:0000256" key="8">
    <source>
        <dbReference type="ARBA" id="ARBA00023136"/>
    </source>
</evidence>
<keyword evidence="8 10" id="KW-0472">Membrane</keyword>
<keyword evidence="3" id="KW-1134">Transmembrane beta strand</keyword>
<evidence type="ECO:0000256" key="10">
    <source>
        <dbReference type="PROSITE-ProRule" id="PRU00473"/>
    </source>
</evidence>
<dbReference type="Proteomes" id="UP001365846">
    <property type="component" value="Unassembled WGS sequence"/>
</dbReference>
<gene>
    <name evidence="14" type="ORF">WKW77_34255</name>
</gene>
<evidence type="ECO:0000256" key="1">
    <source>
        <dbReference type="ARBA" id="ARBA00004571"/>
    </source>
</evidence>
<organism evidence="14 15">
    <name type="scientific">Variovorax ureilyticus</name>
    <dbReference type="NCBI Taxonomy" id="1836198"/>
    <lineage>
        <taxon>Bacteria</taxon>
        <taxon>Pseudomonadati</taxon>
        <taxon>Pseudomonadota</taxon>
        <taxon>Betaproteobacteria</taxon>
        <taxon>Burkholderiales</taxon>
        <taxon>Comamonadaceae</taxon>
        <taxon>Variovorax</taxon>
    </lineage>
</organism>